<accession>A0AAU7CJJ1</accession>
<reference evidence="2" key="1">
    <citation type="submission" date="2024-05" db="EMBL/GenBank/DDBJ databases">
        <title>Planctomycetes of the genus Singulisphaera possess chitinolytic capabilities.</title>
        <authorList>
            <person name="Ivanova A."/>
        </authorList>
    </citation>
    <scope>NUCLEOTIDE SEQUENCE</scope>
    <source>
        <strain evidence="2">Ch08T</strain>
    </source>
</reference>
<dbReference type="GO" id="GO:0004519">
    <property type="term" value="F:endonuclease activity"/>
    <property type="evidence" value="ECO:0007669"/>
    <property type="project" value="UniProtKB-KW"/>
</dbReference>
<dbReference type="PANTHER" id="PTHR12121:SF36">
    <property type="entry name" value="ENDONUCLEASE_EXONUCLEASE_PHOSPHATASE DOMAIN-CONTAINING PROTEIN"/>
    <property type="match status" value="1"/>
</dbReference>
<dbReference type="InterPro" id="IPR050410">
    <property type="entry name" value="CCR4/nocturin_mRNA_transcr"/>
</dbReference>
<sequence length="292" mass="32089">MTIAFLALALAALSAEPTKNDSVRVMSYNIRYATASDGKNVWDNRKDFLAETIKEFNPDLLGTQETLARQRDDLTARLDGYEVLAAGRDDGREKGEMMALFYRKDRFEKLAGGHFWLSETPDVVGSKGWDTSLPRMATWVKLRDKTNPAASPIAFFNTHFDHRGPKARLESARLLRKKIGELGEGCRVVVTGDFNSGEGSGPYKALFEAAEPARTVLDTFRVIHPTKAENEGTITGFRAGATSGPRIDWIGSSTDWEVKEAAIVHAARDGSTPSDHHAVTAVLRPANPKPTN</sequence>
<dbReference type="CDD" id="cd09083">
    <property type="entry name" value="EEP-1"/>
    <property type="match status" value="1"/>
</dbReference>
<proteinExistence type="predicted"/>
<evidence type="ECO:0000313" key="2">
    <source>
        <dbReference type="EMBL" id="XBH05253.1"/>
    </source>
</evidence>
<dbReference type="PANTHER" id="PTHR12121">
    <property type="entry name" value="CARBON CATABOLITE REPRESSOR PROTEIN 4"/>
    <property type="match status" value="1"/>
</dbReference>
<keyword evidence="2" id="KW-0378">Hydrolase</keyword>
<dbReference type="SUPFAM" id="SSF56219">
    <property type="entry name" value="DNase I-like"/>
    <property type="match status" value="1"/>
</dbReference>
<gene>
    <name evidence="2" type="ORF">V5E97_04325</name>
</gene>
<dbReference type="EMBL" id="CP155447">
    <property type="protein sequence ID" value="XBH05253.1"/>
    <property type="molecule type" value="Genomic_DNA"/>
</dbReference>
<dbReference type="InterPro" id="IPR005135">
    <property type="entry name" value="Endo/exonuclease/phosphatase"/>
</dbReference>
<dbReference type="RefSeq" id="WP_406698060.1">
    <property type="nucleotide sequence ID" value="NZ_CP155447.1"/>
</dbReference>
<dbReference type="GO" id="GO:0000175">
    <property type="term" value="F:3'-5'-RNA exonuclease activity"/>
    <property type="evidence" value="ECO:0007669"/>
    <property type="project" value="TreeGrafter"/>
</dbReference>
<keyword evidence="2" id="KW-0540">Nuclease</keyword>
<protein>
    <submittedName>
        <fullName evidence="2">Endonuclease/exonuclease/phosphatase family protein</fullName>
    </submittedName>
</protein>
<keyword evidence="2" id="KW-0255">Endonuclease</keyword>
<dbReference type="InterPro" id="IPR036691">
    <property type="entry name" value="Endo/exonu/phosph_ase_sf"/>
</dbReference>
<dbReference type="Gene3D" id="3.60.10.10">
    <property type="entry name" value="Endonuclease/exonuclease/phosphatase"/>
    <property type="match status" value="1"/>
</dbReference>
<evidence type="ECO:0000259" key="1">
    <source>
        <dbReference type="Pfam" id="PF03372"/>
    </source>
</evidence>
<dbReference type="Pfam" id="PF03372">
    <property type="entry name" value="Exo_endo_phos"/>
    <property type="match status" value="1"/>
</dbReference>
<organism evidence="2">
    <name type="scientific">Singulisphaera sp. Ch08</name>
    <dbReference type="NCBI Taxonomy" id="3120278"/>
    <lineage>
        <taxon>Bacteria</taxon>
        <taxon>Pseudomonadati</taxon>
        <taxon>Planctomycetota</taxon>
        <taxon>Planctomycetia</taxon>
        <taxon>Isosphaerales</taxon>
        <taxon>Isosphaeraceae</taxon>
        <taxon>Singulisphaera</taxon>
    </lineage>
</organism>
<name>A0AAU7CJJ1_9BACT</name>
<dbReference type="AlphaFoldDB" id="A0AAU7CJJ1"/>
<feature type="domain" description="Endonuclease/exonuclease/phosphatase" evidence="1">
    <location>
        <begin position="26"/>
        <end position="276"/>
    </location>
</feature>